<evidence type="ECO:0000259" key="13">
    <source>
        <dbReference type="PROSITE" id="PS50893"/>
    </source>
</evidence>
<dbReference type="eggNOG" id="COG1132">
    <property type="taxonomic scope" value="Bacteria"/>
</dbReference>
<evidence type="ECO:0000256" key="4">
    <source>
        <dbReference type="ARBA" id="ARBA00022519"/>
    </source>
</evidence>
<dbReference type="SUPFAM" id="SSF52540">
    <property type="entry name" value="P-loop containing nucleoside triphosphate hydrolases"/>
    <property type="match status" value="2"/>
</dbReference>
<dbReference type="GO" id="GO:0140359">
    <property type="term" value="F:ABC-type transporter activity"/>
    <property type="evidence" value="ECO:0007669"/>
    <property type="project" value="InterPro"/>
</dbReference>
<evidence type="ECO:0000259" key="14">
    <source>
        <dbReference type="PROSITE" id="PS50929"/>
    </source>
</evidence>
<evidence type="ECO:0000256" key="5">
    <source>
        <dbReference type="ARBA" id="ARBA00022692"/>
    </source>
</evidence>
<evidence type="ECO:0000256" key="8">
    <source>
        <dbReference type="ARBA" id="ARBA00022967"/>
    </source>
</evidence>
<keyword evidence="3" id="KW-1003">Cell membrane</keyword>
<feature type="transmembrane region" description="Helical" evidence="12">
    <location>
        <begin position="866"/>
        <end position="887"/>
    </location>
</feature>
<feature type="domain" description="ABC transporter" evidence="13">
    <location>
        <begin position="334"/>
        <end position="569"/>
    </location>
</feature>
<feature type="transmembrane region" description="Helical" evidence="12">
    <location>
        <begin position="52"/>
        <end position="72"/>
    </location>
</feature>
<dbReference type="SUPFAM" id="SSF90123">
    <property type="entry name" value="ABC transporter transmembrane region"/>
    <property type="match status" value="2"/>
</dbReference>
<comment type="caution">
    <text evidence="15">The sequence shown here is derived from an EMBL/GenBank/DDBJ whole genome shotgun (WGS) entry which is preliminary data.</text>
</comment>
<keyword evidence="8" id="KW-1278">Translocase</keyword>
<dbReference type="InterPro" id="IPR039421">
    <property type="entry name" value="Type_1_exporter"/>
</dbReference>
<dbReference type="InterPro" id="IPR011527">
    <property type="entry name" value="ABC1_TM_dom"/>
</dbReference>
<dbReference type="PANTHER" id="PTHR24221">
    <property type="entry name" value="ATP-BINDING CASSETTE SUB-FAMILY B"/>
    <property type="match status" value="1"/>
</dbReference>
<evidence type="ECO:0000256" key="12">
    <source>
        <dbReference type="SAM" id="Phobius"/>
    </source>
</evidence>
<feature type="transmembrane region" description="Helical" evidence="12">
    <location>
        <begin position="233"/>
        <end position="263"/>
    </location>
</feature>
<dbReference type="EMBL" id="MTHB01000256">
    <property type="protein sequence ID" value="OXC73224.1"/>
    <property type="molecule type" value="Genomic_DNA"/>
</dbReference>
<evidence type="ECO:0000256" key="6">
    <source>
        <dbReference type="ARBA" id="ARBA00022741"/>
    </source>
</evidence>
<dbReference type="Gene3D" id="3.40.50.300">
    <property type="entry name" value="P-loop containing nucleotide triphosphate hydrolases"/>
    <property type="match status" value="2"/>
</dbReference>
<dbReference type="PROSITE" id="PS50893">
    <property type="entry name" value="ABC_TRANSPORTER_2"/>
    <property type="match status" value="2"/>
</dbReference>
<feature type="transmembrane region" description="Helical" evidence="12">
    <location>
        <begin position="269"/>
        <end position="286"/>
    </location>
</feature>
<dbReference type="Proteomes" id="UP000214720">
    <property type="component" value="Unassembled WGS sequence"/>
</dbReference>
<feature type="transmembrane region" description="Helical" evidence="12">
    <location>
        <begin position="893"/>
        <end position="912"/>
    </location>
</feature>
<feature type="transmembrane region" description="Helical" evidence="12">
    <location>
        <begin position="680"/>
        <end position="697"/>
    </location>
</feature>
<sequence length="1203" mass="128700">MYFDLRLWQLTKGLRGHMLLSIVVGLLALLAGIARFVFLGQLLALVLRGSPWQSWIAPSVAVAAAIVVRALLDHWRAGIACRTAARAQETLRGQLFDRIVTLGPAWFAEQRTGGVMLSVIDGVEQLQTFFGQYLPQLAVALCAPFAIFGFIAFWDLPVATVLLVAALVALFGPIAVHMHERRTSLARAQAFKEFGETFLDAVQGLPTLKAFGQSRVWGERLAAQARAVSDNTFWVLAAGLLTRGIVDLGAALGAALALVLGAWRVTHGQMGLTTLLIVLMAGTEIFRPLRDLRSVLHQGMLGQAATAGIRSLLEASPSMPEAGTDKLGDTPASLDFENVSFAYAGGRGLAHRGLTFSVAAGERIGIVGPSGAGKSSIVRLLLRQYDPQSGSIRIAGQDVRTLNPDALRAKIAVVAQDTMLFAGTVEENLRLGRPDATVEEVEAAARAAYAHDFIAGLPDGYQTSIGERGVQLSGGQRQRLAIARALLRDAPILILDEALSAVDAENEALIQRALDRLMQGRTTLILAHRLSSVIDADRILVLDDGLVAETGTHDELMKRSGLYHRLMGAQATPDNVSALRSDTTSRQPGVPDAAFGTKPALTAETEEDTVQGPRELDADARTLDWKATLASLVTAIHPWRVRLVLTILLGVGRVTAFIGVGVLGAWLVAALRAGSPHQTIEMWLLLVAPLAAILHWLESWLAHDMAYRLLADLRIRLFAQLDRLAPGYLLRRRSGDLVTLATQDVETIEYFYAHTVAPAIVAVLVPAAVITVLALAAWPLALGLLPFLAYAMLSPVRGRSRIDALGSKARESLGLLGAHMTETIQGLSDLLAFQATGRRREAFMALAREYSVTRLALLADLARQTALLDVATGLGGLAIAIGGAFLVSAGQLSAAWLPLLILLAVAAFMPVAEIAQVGRQLADTIASARRLRVVHDEPVLVLDGERDLQAAPGGSEVRFADARFAYAERTQPVLNGVSFCVRAGSTAALVGASGAGKSTIANLLLRFWDPDAGSVQVDGVDLRRLRLDSLRSHVALVSQDTYLFNDTLEANIRLARPDASEKALRLALDQASLGDFVATLPEGLATRVGERGVQLSGGQRQRVAIARAFLKDAPVLVLDEATSHLDAISEAQVHTALKTLMANRTTLIIAHRLATVREADLIIVLDHGSVIEAGPHAQLLANNSVYAQLVNRQQVGNGLQRSA</sequence>
<dbReference type="GO" id="GO:0005886">
    <property type="term" value="C:plasma membrane"/>
    <property type="evidence" value="ECO:0007669"/>
    <property type="project" value="UniProtKB-SubCell"/>
</dbReference>
<keyword evidence="5 12" id="KW-0812">Transmembrane</keyword>
<keyword evidence="9 12" id="KW-1133">Transmembrane helix</keyword>
<dbReference type="FunFam" id="3.40.50.300:FF:000221">
    <property type="entry name" value="Multidrug ABC transporter ATP-binding protein"/>
    <property type="match status" value="2"/>
</dbReference>
<feature type="transmembrane region" description="Helical" evidence="12">
    <location>
        <begin position="133"/>
        <end position="154"/>
    </location>
</feature>
<feature type="domain" description="ABC transmembrane type-1" evidence="14">
    <location>
        <begin position="19"/>
        <end position="301"/>
    </location>
</feature>
<protein>
    <submittedName>
        <fullName evidence="15">Transport ATP-binding protein CydCD</fullName>
    </submittedName>
</protein>
<organism evidence="15 16">
    <name type="scientific">Caballeronia sordidicola</name>
    <name type="common">Burkholderia sordidicola</name>
    <dbReference type="NCBI Taxonomy" id="196367"/>
    <lineage>
        <taxon>Bacteria</taxon>
        <taxon>Pseudomonadati</taxon>
        <taxon>Pseudomonadota</taxon>
        <taxon>Betaproteobacteria</taxon>
        <taxon>Burkholderiales</taxon>
        <taxon>Burkholderiaceae</taxon>
        <taxon>Caballeronia</taxon>
    </lineage>
</organism>
<dbReference type="OrthoDB" id="9806127at2"/>
<dbReference type="GO" id="GO:0016887">
    <property type="term" value="F:ATP hydrolysis activity"/>
    <property type="evidence" value="ECO:0007669"/>
    <property type="project" value="InterPro"/>
</dbReference>
<evidence type="ECO:0000256" key="11">
    <source>
        <dbReference type="ARBA" id="ARBA00023136"/>
    </source>
</evidence>
<evidence type="ECO:0000313" key="16">
    <source>
        <dbReference type="Proteomes" id="UP000214720"/>
    </source>
</evidence>
<keyword evidence="10" id="KW-0445">Lipid transport</keyword>
<keyword evidence="4" id="KW-0997">Cell inner membrane</keyword>
<feature type="transmembrane region" description="Helical" evidence="12">
    <location>
        <begin position="643"/>
        <end position="668"/>
    </location>
</feature>
<comment type="subcellular location">
    <subcellularLocation>
        <location evidence="1">Cell membrane</location>
        <topology evidence="1">Multi-pass membrane protein</topology>
    </subcellularLocation>
</comment>
<dbReference type="InterPro" id="IPR003439">
    <property type="entry name" value="ABC_transporter-like_ATP-bd"/>
</dbReference>
<proteinExistence type="predicted"/>
<keyword evidence="7 15" id="KW-0067">ATP-binding</keyword>
<gene>
    <name evidence="15" type="ORF">BSU04_38425</name>
</gene>
<dbReference type="Pfam" id="PF00664">
    <property type="entry name" value="ABC_membrane"/>
    <property type="match status" value="2"/>
</dbReference>
<dbReference type="eggNOG" id="COG4988">
    <property type="taxonomic scope" value="Bacteria"/>
</dbReference>
<dbReference type="PROSITE" id="PS50929">
    <property type="entry name" value="ABC_TM1F"/>
    <property type="match status" value="2"/>
</dbReference>
<dbReference type="InterPro" id="IPR003593">
    <property type="entry name" value="AAA+_ATPase"/>
</dbReference>
<dbReference type="GO" id="GO:0005524">
    <property type="term" value="F:ATP binding"/>
    <property type="evidence" value="ECO:0007669"/>
    <property type="project" value="UniProtKB-KW"/>
</dbReference>
<dbReference type="GO" id="GO:0006869">
    <property type="term" value="P:lipid transport"/>
    <property type="evidence" value="ECO:0007669"/>
    <property type="project" value="UniProtKB-KW"/>
</dbReference>
<dbReference type="SMART" id="SM00382">
    <property type="entry name" value="AAA"/>
    <property type="match status" value="2"/>
</dbReference>
<evidence type="ECO:0000256" key="10">
    <source>
        <dbReference type="ARBA" id="ARBA00023055"/>
    </source>
</evidence>
<reference evidence="16" key="1">
    <citation type="submission" date="2017-01" db="EMBL/GenBank/DDBJ databases">
        <title>Genome Analysis of Deinococcus marmoris KOPRI26562.</title>
        <authorList>
            <person name="Kim J.H."/>
            <person name="Oh H.-M."/>
        </authorList>
    </citation>
    <scope>NUCLEOTIDE SEQUENCE [LARGE SCALE GENOMIC DNA]</scope>
    <source>
        <strain evidence="16">PAMC 26633</strain>
    </source>
</reference>
<keyword evidence="6" id="KW-0547">Nucleotide-binding</keyword>
<feature type="domain" description="ABC transmembrane type-1" evidence="14">
    <location>
        <begin position="644"/>
        <end position="923"/>
    </location>
</feature>
<dbReference type="AlphaFoldDB" id="A0A226WPW5"/>
<name>A0A226WPW5_CABSO</name>
<evidence type="ECO:0000256" key="2">
    <source>
        <dbReference type="ARBA" id="ARBA00022448"/>
    </source>
</evidence>
<dbReference type="InterPro" id="IPR036640">
    <property type="entry name" value="ABC1_TM_sf"/>
</dbReference>
<dbReference type="PANTHER" id="PTHR24221:SF654">
    <property type="entry name" value="ATP-BINDING CASSETTE SUB-FAMILY B MEMBER 6"/>
    <property type="match status" value="1"/>
</dbReference>
<evidence type="ECO:0000256" key="7">
    <source>
        <dbReference type="ARBA" id="ARBA00022840"/>
    </source>
</evidence>
<dbReference type="Gene3D" id="1.20.1560.10">
    <property type="entry name" value="ABC transporter type 1, transmembrane domain"/>
    <property type="match status" value="2"/>
</dbReference>
<accession>A0A226WPW5</accession>
<dbReference type="InterPro" id="IPR017871">
    <property type="entry name" value="ABC_transporter-like_CS"/>
</dbReference>
<dbReference type="InterPro" id="IPR027417">
    <property type="entry name" value="P-loop_NTPase"/>
</dbReference>
<evidence type="ECO:0000256" key="1">
    <source>
        <dbReference type="ARBA" id="ARBA00004651"/>
    </source>
</evidence>
<evidence type="ECO:0000256" key="3">
    <source>
        <dbReference type="ARBA" id="ARBA00022475"/>
    </source>
</evidence>
<dbReference type="Pfam" id="PF00005">
    <property type="entry name" value="ABC_tran"/>
    <property type="match status" value="2"/>
</dbReference>
<keyword evidence="2" id="KW-0813">Transport</keyword>
<feature type="domain" description="ABC transporter" evidence="13">
    <location>
        <begin position="957"/>
        <end position="1192"/>
    </location>
</feature>
<keyword evidence="11 12" id="KW-0472">Membrane</keyword>
<dbReference type="RefSeq" id="WP_089165122.1">
    <property type="nucleotide sequence ID" value="NZ_MTHB01000256.1"/>
</dbReference>
<evidence type="ECO:0000256" key="9">
    <source>
        <dbReference type="ARBA" id="ARBA00022989"/>
    </source>
</evidence>
<dbReference type="PROSITE" id="PS00211">
    <property type="entry name" value="ABC_TRANSPORTER_1"/>
    <property type="match status" value="2"/>
</dbReference>
<evidence type="ECO:0000313" key="15">
    <source>
        <dbReference type="EMBL" id="OXC73224.1"/>
    </source>
</evidence>
<feature type="transmembrane region" description="Helical" evidence="12">
    <location>
        <begin position="160"/>
        <end position="178"/>
    </location>
</feature>
<feature type="transmembrane region" description="Helical" evidence="12">
    <location>
        <begin position="20"/>
        <end position="46"/>
    </location>
</feature>